<dbReference type="PROSITE" id="PS50109">
    <property type="entry name" value="HIS_KIN"/>
    <property type="match status" value="1"/>
</dbReference>
<dbReference type="InterPro" id="IPR003661">
    <property type="entry name" value="HisK_dim/P_dom"/>
</dbReference>
<evidence type="ECO:0000256" key="8">
    <source>
        <dbReference type="ARBA" id="ARBA00023012"/>
    </source>
</evidence>
<dbReference type="SMART" id="SM00065">
    <property type="entry name" value="GAF"/>
    <property type="match status" value="1"/>
</dbReference>
<dbReference type="Gene3D" id="3.30.450.40">
    <property type="match status" value="1"/>
</dbReference>
<sequence>MYTSKRSRLFLQVEERTVRVEELKTILSSIPGSDFSLEIETSNRAAWEKIRSAAYDLVFFDDRLSDPAERELLKRYRREGGAVPIVLLTDSPDRSLLSEMISEGISDHLRLETLTSEILERTIRHCFEMHEASIKSFEYSRRVENSLSFQLKLASSELEFPEFYDFIAENVRHLCSCQSTFVEILRNDSFVCEGVSGKGAQFKGSEFPYKNNLSAGVIESRSTVYIEDSETDPRVNRELAKLVDGRSGIAVPLYFLDRPIGVLKIFSSEPYAFSKDDIKILELASSITGAILYKRGLLEELKQKHLSLTETQNIAKIGNWSIDPETRTLHCSENARRIFGLAPSYELDPEKREDPFVLAKDRVRVGKTRREAIRNLEYYEVEYRMRNEKGELFHVVERGRIFRNPEGVTVRLEGTFQDLTGLRRSEESLKFLKTGIEMSDDAYIVSESAWTQDLGRRIIYVNEAFVKLTGYKREEVLGRSATLLQGPKSDPRIVDRIQASLGSMTSLKEEIVVYDKEGKEILVDIGIYPIRDEFGSVTHFISIIRDISEKRLHENKLRQSQKMEAVGQLAGGIAHDFNNLLNVILGNLEMLQLNLKTQPDLLKRVRSALDAIQKGVDLNRRLLSFAREQPVNPETLDVNHLIREFVPILSKARTEIHHIEYDLSPVPMICSLERGGLENALLNLVINSKDAMPQGGVIRIRTEFLKIGPASNFPVADVEEGSYCLLTVTDEGSGMSEETRQRLFEPFYTTKGGKGTGLGLPMVYSFVKRSGGRIEILFEPEGGTTFAILIPAILGGDDLPSFGCARSEKVVFVSGDAVYSEIASVFLRRLGCEFWTTGDAARIFPLMEENFPITCVMLDASVPNGDLALERLSENVSLRLIRFGRTVSENAISIPRPYCISEFYKLFQNGLRSHVRV</sequence>
<dbReference type="GO" id="GO:0005524">
    <property type="term" value="F:ATP binding"/>
    <property type="evidence" value="ECO:0007669"/>
    <property type="project" value="UniProtKB-KW"/>
</dbReference>
<dbReference type="Gene3D" id="1.10.287.130">
    <property type="match status" value="1"/>
</dbReference>
<dbReference type="Pfam" id="PF08447">
    <property type="entry name" value="PAS_3"/>
    <property type="match status" value="1"/>
</dbReference>
<dbReference type="InterPro" id="IPR035965">
    <property type="entry name" value="PAS-like_dom_sf"/>
</dbReference>
<comment type="catalytic activity">
    <reaction evidence="1">
        <text>ATP + protein L-histidine = ADP + protein N-phospho-L-histidine.</text>
        <dbReference type="EC" id="2.7.13.3"/>
    </reaction>
</comment>
<name>A0A2N0B698_9LEPT</name>
<evidence type="ECO:0000313" key="14">
    <source>
        <dbReference type="EMBL" id="PJZ92077.1"/>
    </source>
</evidence>
<dbReference type="CDD" id="cd00130">
    <property type="entry name" value="PAS"/>
    <property type="match status" value="2"/>
</dbReference>
<evidence type="ECO:0000256" key="1">
    <source>
        <dbReference type="ARBA" id="ARBA00000085"/>
    </source>
</evidence>
<dbReference type="CDD" id="cd00082">
    <property type="entry name" value="HisKA"/>
    <property type="match status" value="1"/>
</dbReference>
<keyword evidence="6" id="KW-0418">Kinase</keyword>
<keyword evidence="3 9" id="KW-0597">Phosphoprotein</keyword>
<evidence type="ECO:0000256" key="4">
    <source>
        <dbReference type="ARBA" id="ARBA00022679"/>
    </source>
</evidence>
<evidence type="ECO:0000256" key="7">
    <source>
        <dbReference type="ARBA" id="ARBA00022840"/>
    </source>
</evidence>
<dbReference type="SMART" id="SM00086">
    <property type="entry name" value="PAC"/>
    <property type="match status" value="2"/>
</dbReference>
<dbReference type="PROSITE" id="PS50112">
    <property type="entry name" value="PAS"/>
    <property type="match status" value="1"/>
</dbReference>
<feature type="domain" description="Response regulatory" evidence="11">
    <location>
        <begin position="9"/>
        <end position="126"/>
    </location>
</feature>
<dbReference type="Gene3D" id="3.40.50.2300">
    <property type="match status" value="1"/>
</dbReference>
<feature type="modified residue" description="4-aspartylphosphate" evidence="9">
    <location>
        <position position="61"/>
    </location>
</feature>
<dbReference type="InterPro" id="IPR000700">
    <property type="entry name" value="PAS-assoc_C"/>
</dbReference>
<dbReference type="AlphaFoldDB" id="A0A2N0B698"/>
<feature type="domain" description="PAC" evidence="13">
    <location>
        <begin position="379"/>
        <end position="431"/>
    </location>
</feature>
<dbReference type="InterPro" id="IPR036890">
    <property type="entry name" value="HATPase_C_sf"/>
</dbReference>
<dbReference type="InterPro" id="IPR036097">
    <property type="entry name" value="HisK_dim/P_sf"/>
</dbReference>
<dbReference type="GO" id="GO:0000155">
    <property type="term" value="F:phosphorelay sensor kinase activity"/>
    <property type="evidence" value="ECO:0007669"/>
    <property type="project" value="InterPro"/>
</dbReference>
<evidence type="ECO:0000259" key="12">
    <source>
        <dbReference type="PROSITE" id="PS50112"/>
    </source>
</evidence>
<dbReference type="CDD" id="cd00156">
    <property type="entry name" value="REC"/>
    <property type="match status" value="1"/>
</dbReference>
<dbReference type="NCBIfam" id="TIGR00229">
    <property type="entry name" value="sensory_box"/>
    <property type="match status" value="1"/>
</dbReference>
<evidence type="ECO:0000256" key="3">
    <source>
        <dbReference type="ARBA" id="ARBA00022553"/>
    </source>
</evidence>
<evidence type="ECO:0000256" key="2">
    <source>
        <dbReference type="ARBA" id="ARBA00012438"/>
    </source>
</evidence>
<dbReference type="PANTHER" id="PTHR43065">
    <property type="entry name" value="SENSOR HISTIDINE KINASE"/>
    <property type="match status" value="1"/>
</dbReference>
<protein>
    <recommendedName>
        <fullName evidence="2">histidine kinase</fullName>
        <ecNumber evidence="2">2.7.13.3</ecNumber>
    </recommendedName>
</protein>
<reference evidence="14" key="1">
    <citation type="submission" date="2017-07" db="EMBL/GenBank/DDBJ databases">
        <title>Leptospira spp. isolated from tropical soils.</title>
        <authorList>
            <person name="Thibeaux R."/>
            <person name="Iraola G."/>
            <person name="Ferres I."/>
            <person name="Bierque E."/>
            <person name="Girault D."/>
            <person name="Soupe-Gilbert M.-E."/>
            <person name="Picardeau M."/>
            <person name="Goarant C."/>
        </authorList>
    </citation>
    <scope>NUCLEOTIDE SEQUENCE [LARGE SCALE GENOMIC DNA]</scope>
    <source>
        <strain evidence="14">ATI7-C-A5</strain>
    </source>
</reference>
<dbReference type="SMART" id="SM00091">
    <property type="entry name" value="PAS"/>
    <property type="match status" value="2"/>
</dbReference>
<dbReference type="Gene3D" id="3.30.450.20">
    <property type="entry name" value="PAS domain"/>
    <property type="match status" value="2"/>
</dbReference>
<accession>A0A2N0B698</accession>
<dbReference type="SUPFAM" id="SSF55874">
    <property type="entry name" value="ATPase domain of HSP90 chaperone/DNA topoisomerase II/histidine kinase"/>
    <property type="match status" value="1"/>
</dbReference>
<evidence type="ECO:0000259" key="10">
    <source>
        <dbReference type="PROSITE" id="PS50109"/>
    </source>
</evidence>
<dbReference type="InterPro" id="IPR004358">
    <property type="entry name" value="Sig_transdc_His_kin-like_C"/>
</dbReference>
<dbReference type="Pfam" id="PF02518">
    <property type="entry name" value="HATPase_c"/>
    <property type="match status" value="1"/>
</dbReference>
<evidence type="ECO:0000259" key="13">
    <source>
        <dbReference type="PROSITE" id="PS50113"/>
    </source>
</evidence>
<feature type="domain" description="PAC" evidence="13">
    <location>
        <begin position="507"/>
        <end position="559"/>
    </location>
</feature>
<keyword evidence="5" id="KW-0547">Nucleotide-binding</keyword>
<dbReference type="SUPFAM" id="SSF52172">
    <property type="entry name" value="CheY-like"/>
    <property type="match status" value="1"/>
</dbReference>
<dbReference type="InterPro" id="IPR011006">
    <property type="entry name" value="CheY-like_superfamily"/>
</dbReference>
<proteinExistence type="predicted"/>
<evidence type="ECO:0000259" key="11">
    <source>
        <dbReference type="PROSITE" id="PS50110"/>
    </source>
</evidence>
<dbReference type="InterPro" id="IPR003594">
    <property type="entry name" value="HATPase_dom"/>
</dbReference>
<organism evidence="14">
    <name type="scientific">Leptospira ellisii</name>
    <dbReference type="NCBI Taxonomy" id="2023197"/>
    <lineage>
        <taxon>Bacteria</taxon>
        <taxon>Pseudomonadati</taxon>
        <taxon>Spirochaetota</taxon>
        <taxon>Spirochaetia</taxon>
        <taxon>Leptospirales</taxon>
        <taxon>Leptospiraceae</taxon>
        <taxon>Leptospira</taxon>
    </lineage>
</organism>
<dbReference type="SUPFAM" id="SSF55785">
    <property type="entry name" value="PYP-like sensor domain (PAS domain)"/>
    <property type="match status" value="2"/>
</dbReference>
<dbReference type="InterPro" id="IPR000014">
    <property type="entry name" value="PAS"/>
</dbReference>
<dbReference type="InterPro" id="IPR005467">
    <property type="entry name" value="His_kinase_dom"/>
</dbReference>
<dbReference type="Gene3D" id="3.30.565.10">
    <property type="entry name" value="Histidine kinase-like ATPase, C-terminal domain"/>
    <property type="match status" value="1"/>
</dbReference>
<dbReference type="Pfam" id="PF13426">
    <property type="entry name" value="PAS_9"/>
    <property type="match status" value="1"/>
</dbReference>
<dbReference type="PRINTS" id="PR00344">
    <property type="entry name" value="BCTRLSENSOR"/>
</dbReference>
<dbReference type="Pfam" id="PF00512">
    <property type="entry name" value="HisKA"/>
    <property type="match status" value="1"/>
</dbReference>
<gene>
    <name evidence="14" type="ORF">CH379_15135</name>
</gene>
<dbReference type="InterPro" id="IPR001610">
    <property type="entry name" value="PAC"/>
</dbReference>
<dbReference type="PANTHER" id="PTHR43065:SF46">
    <property type="entry name" value="C4-DICARBOXYLATE TRANSPORT SENSOR PROTEIN DCTB"/>
    <property type="match status" value="1"/>
</dbReference>
<evidence type="ECO:0000256" key="5">
    <source>
        <dbReference type="ARBA" id="ARBA00022741"/>
    </source>
</evidence>
<dbReference type="InterPro" id="IPR013655">
    <property type="entry name" value="PAS_fold_3"/>
</dbReference>
<dbReference type="SMART" id="SM00387">
    <property type="entry name" value="HATPase_c"/>
    <property type="match status" value="1"/>
</dbReference>
<dbReference type="PROSITE" id="PS50113">
    <property type="entry name" value="PAC"/>
    <property type="match status" value="2"/>
</dbReference>
<dbReference type="PROSITE" id="PS50110">
    <property type="entry name" value="RESPONSE_REGULATORY"/>
    <property type="match status" value="1"/>
</dbReference>
<dbReference type="OrthoDB" id="9815750at2"/>
<comment type="caution">
    <text evidence="14">The sequence shown here is derived from an EMBL/GenBank/DDBJ whole genome shotgun (WGS) entry which is preliminary data.</text>
</comment>
<keyword evidence="7" id="KW-0067">ATP-binding</keyword>
<feature type="domain" description="Histidine kinase" evidence="10">
    <location>
        <begin position="572"/>
        <end position="794"/>
    </location>
</feature>
<dbReference type="InterPro" id="IPR003018">
    <property type="entry name" value="GAF"/>
</dbReference>
<dbReference type="SUPFAM" id="SSF47384">
    <property type="entry name" value="Homodimeric domain of signal transducing histidine kinase"/>
    <property type="match status" value="1"/>
</dbReference>
<keyword evidence="8" id="KW-0902">Two-component regulatory system</keyword>
<evidence type="ECO:0000256" key="6">
    <source>
        <dbReference type="ARBA" id="ARBA00022777"/>
    </source>
</evidence>
<dbReference type="InterPro" id="IPR001789">
    <property type="entry name" value="Sig_transdc_resp-reg_receiver"/>
</dbReference>
<dbReference type="EMBL" id="NPEF01000175">
    <property type="protein sequence ID" value="PJZ92077.1"/>
    <property type="molecule type" value="Genomic_DNA"/>
</dbReference>
<dbReference type="SMART" id="SM00388">
    <property type="entry name" value="HisKA"/>
    <property type="match status" value="1"/>
</dbReference>
<feature type="domain" description="PAS" evidence="12">
    <location>
        <begin position="455"/>
        <end position="504"/>
    </location>
</feature>
<dbReference type="InterPro" id="IPR029016">
    <property type="entry name" value="GAF-like_dom_sf"/>
</dbReference>
<dbReference type="SUPFAM" id="SSF55781">
    <property type="entry name" value="GAF domain-like"/>
    <property type="match status" value="1"/>
</dbReference>
<evidence type="ECO:0000256" key="9">
    <source>
        <dbReference type="PROSITE-ProRule" id="PRU00169"/>
    </source>
</evidence>
<dbReference type="EC" id="2.7.13.3" evidence="2"/>
<keyword evidence="4" id="KW-0808">Transferase</keyword>
<dbReference type="Pfam" id="PF13185">
    <property type="entry name" value="GAF_2"/>
    <property type="match status" value="1"/>
</dbReference>